<protein>
    <submittedName>
        <fullName evidence="1">Uncharacterized protein</fullName>
    </submittedName>
</protein>
<dbReference type="AlphaFoldDB" id="A0A0F9M3B2"/>
<sequence>MARTKRTIVGKGYLNIREQAVSTAVAVTPGALMERVGGAATVRVHSTEGGIVEKLFALEDAFQGKGINDDYGAAGVPVMLWSPVPGERVYALTDQTSAVSIAIGDFLVSHGDGTLTPLTVTSAAVTEFPNSIVGVALEAGVAGTDFRVLANSLTFKKIK</sequence>
<name>A0A0F9M3B2_9ZZZZ</name>
<gene>
    <name evidence="1" type="ORF">LCGC14_1508320</name>
</gene>
<comment type="caution">
    <text evidence="1">The sequence shown here is derived from an EMBL/GenBank/DDBJ whole genome shotgun (WGS) entry which is preliminary data.</text>
</comment>
<dbReference type="EMBL" id="LAZR01011042">
    <property type="protein sequence ID" value="KKM63752.1"/>
    <property type="molecule type" value="Genomic_DNA"/>
</dbReference>
<organism evidence="1">
    <name type="scientific">marine sediment metagenome</name>
    <dbReference type="NCBI Taxonomy" id="412755"/>
    <lineage>
        <taxon>unclassified sequences</taxon>
        <taxon>metagenomes</taxon>
        <taxon>ecological metagenomes</taxon>
    </lineage>
</organism>
<accession>A0A0F9M3B2</accession>
<evidence type="ECO:0000313" key="1">
    <source>
        <dbReference type="EMBL" id="KKM63752.1"/>
    </source>
</evidence>
<reference evidence="1" key="1">
    <citation type="journal article" date="2015" name="Nature">
        <title>Complex archaea that bridge the gap between prokaryotes and eukaryotes.</title>
        <authorList>
            <person name="Spang A."/>
            <person name="Saw J.H."/>
            <person name="Jorgensen S.L."/>
            <person name="Zaremba-Niedzwiedzka K."/>
            <person name="Martijn J."/>
            <person name="Lind A.E."/>
            <person name="van Eijk R."/>
            <person name="Schleper C."/>
            <person name="Guy L."/>
            <person name="Ettema T.J."/>
        </authorList>
    </citation>
    <scope>NUCLEOTIDE SEQUENCE</scope>
</reference>
<proteinExistence type="predicted"/>